<keyword evidence="4 12" id="KW-0138">CF(0)</keyword>
<evidence type="ECO:0000256" key="9">
    <source>
        <dbReference type="ARBA" id="ARBA00023121"/>
    </source>
</evidence>
<evidence type="ECO:0000256" key="8">
    <source>
        <dbReference type="ARBA" id="ARBA00023065"/>
    </source>
</evidence>
<keyword evidence="3 12" id="KW-0813">Transport</keyword>
<dbReference type="InterPro" id="IPR002379">
    <property type="entry name" value="ATPase_proteolipid_c-like_dom"/>
</dbReference>
<dbReference type="GO" id="GO:0046933">
    <property type="term" value="F:proton-transporting ATP synthase activity, rotational mechanism"/>
    <property type="evidence" value="ECO:0007669"/>
    <property type="project" value="UniProtKB-UniRule"/>
</dbReference>
<dbReference type="GO" id="GO:0008289">
    <property type="term" value="F:lipid binding"/>
    <property type="evidence" value="ECO:0007669"/>
    <property type="project" value="UniProtKB-KW"/>
</dbReference>
<evidence type="ECO:0000256" key="1">
    <source>
        <dbReference type="ARBA" id="ARBA00004141"/>
    </source>
</evidence>
<evidence type="ECO:0000256" key="6">
    <source>
        <dbReference type="ARBA" id="ARBA00022781"/>
    </source>
</evidence>
<feature type="domain" description="V-ATPase proteolipid subunit C-like" evidence="13">
    <location>
        <begin position="17"/>
        <end position="79"/>
    </location>
</feature>
<dbReference type="Gene3D" id="1.20.20.10">
    <property type="entry name" value="F1F0 ATP synthase subunit C"/>
    <property type="match status" value="1"/>
</dbReference>
<feature type="site" description="Reversibly protonated during proton transport" evidence="12">
    <location>
        <position position="66"/>
    </location>
</feature>
<dbReference type="InterPro" id="IPR038662">
    <property type="entry name" value="ATP_synth_F0_csu_sf"/>
</dbReference>
<keyword evidence="10 12" id="KW-0472">Membrane</keyword>
<dbReference type="GO" id="GO:0045259">
    <property type="term" value="C:proton-transporting ATP synthase complex"/>
    <property type="evidence" value="ECO:0007669"/>
    <property type="project" value="UniProtKB-KW"/>
</dbReference>
<comment type="function">
    <text evidence="12">Key component of the F(0) channel; it plays a direct role in translocation across the membrane. A homomeric c-ring of between 10-14 subunits forms the central stalk rotor element with the F(1) delta and epsilon subunits.</text>
</comment>
<evidence type="ECO:0000313" key="14">
    <source>
        <dbReference type="EMBL" id="QED23764.1"/>
    </source>
</evidence>
<evidence type="ECO:0000256" key="5">
    <source>
        <dbReference type="ARBA" id="ARBA00022692"/>
    </source>
</evidence>
<dbReference type="InterPro" id="IPR000454">
    <property type="entry name" value="ATP_synth_F0_csu"/>
</dbReference>
<accession>A0A5B8XIF0</accession>
<evidence type="ECO:0000259" key="13">
    <source>
        <dbReference type="Pfam" id="PF00137"/>
    </source>
</evidence>
<dbReference type="PRINTS" id="PR00124">
    <property type="entry name" value="ATPASEC"/>
</dbReference>
<gene>
    <name evidence="12" type="primary">atpE</name>
    <name evidence="14" type="ORF">Deia_00980</name>
</gene>
<keyword evidence="12" id="KW-1003">Cell membrane</keyword>
<dbReference type="HAMAP" id="MF_01396">
    <property type="entry name" value="ATP_synth_c_bact"/>
    <property type="match status" value="1"/>
</dbReference>
<evidence type="ECO:0000313" key="15">
    <source>
        <dbReference type="Proteomes" id="UP000321934"/>
    </source>
</evidence>
<evidence type="ECO:0000256" key="12">
    <source>
        <dbReference type="HAMAP-Rule" id="MF_01396"/>
    </source>
</evidence>
<dbReference type="InterPro" id="IPR035921">
    <property type="entry name" value="F/V-ATP_Csub_sf"/>
</dbReference>
<dbReference type="AlphaFoldDB" id="A0A5B8XIF0"/>
<comment type="function">
    <text evidence="12">F(1)F(0) ATP synthase produces ATP from ADP in the presence of a proton or sodium gradient. F-type ATPases consist of two structural domains, F(1) containing the extramembraneous catalytic core and F(0) containing the membrane proton channel, linked together by a central stalk and a peripheral stalk. During catalysis, ATP synthesis in the catalytic domain of F(1) is coupled via a rotary mechanism of the central stalk subunits to proton translocation.</text>
</comment>
<feature type="transmembrane region" description="Helical" evidence="12">
    <location>
        <begin position="16"/>
        <end position="37"/>
    </location>
</feature>
<evidence type="ECO:0000256" key="2">
    <source>
        <dbReference type="ARBA" id="ARBA00006704"/>
    </source>
</evidence>
<dbReference type="EMBL" id="CP029077">
    <property type="protein sequence ID" value="QED23764.1"/>
    <property type="molecule type" value="Genomic_DNA"/>
</dbReference>
<evidence type="ECO:0000256" key="10">
    <source>
        <dbReference type="ARBA" id="ARBA00023136"/>
    </source>
</evidence>
<proteinExistence type="inferred from homology"/>
<keyword evidence="9 12" id="KW-0446">Lipid-binding</keyword>
<sequence>MINLFVVIMDATSMKFIAIGIMAIAMGAAAIGVSLVFSSGLNGISRNPQAESKIGKYIYVGAGLCESIGLFALVAIFLMLFVIK</sequence>
<dbReference type="GO" id="GO:0005886">
    <property type="term" value="C:plasma membrane"/>
    <property type="evidence" value="ECO:0007669"/>
    <property type="project" value="UniProtKB-SubCell"/>
</dbReference>
<comment type="similarity">
    <text evidence="2 12">Belongs to the ATPase C chain family.</text>
</comment>
<keyword evidence="7 12" id="KW-1133">Transmembrane helix</keyword>
<dbReference type="PROSITE" id="PS00605">
    <property type="entry name" value="ATPASE_C"/>
    <property type="match status" value="1"/>
</dbReference>
<evidence type="ECO:0000256" key="7">
    <source>
        <dbReference type="ARBA" id="ARBA00022989"/>
    </source>
</evidence>
<keyword evidence="6 12" id="KW-0375">Hydrogen ion transport</keyword>
<name>A0A5B8XIF0_9RICK</name>
<evidence type="ECO:0000256" key="4">
    <source>
        <dbReference type="ARBA" id="ARBA00022547"/>
    </source>
</evidence>
<dbReference type="InterPro" id="IPR020537">
    <property type="entry name" value="ATP_synth_F0_csu_DDCD_BS"/>
</dbReference>
<keyword evidence="11 12" id="KW-0066">ATP synthesis</keyword>
<organism evidence="14 15">
    <name type="scientific">Candidatus Deianiraea vastatrix</name>
    <dbReference type="NCBI Taxonomy" id="2163644"/>
    <lineage>
        <taxon>Bacteria</taxon>
        <taxon>Pseudomonadati</taxon>
        <taxon>Pseudomonadota</taxon>
        <taxon>Alphaproteobacteria</taxon>
        <taxon>Rickettsiales</taxon>
        <taxon>Candidatus Deianiraeaceae</taxon>
        <taxon>Candidatus Deianiraea</taxon>
    </lineage>
</organism>
<dbReference type="Proteomes" id="UP000321934">
    <property type="component" value="Chromosome"/>
</dbReference>
<evidence type="ECO:0000256" key="3">
    <source>
        <dbReference type="ARBA" id="ARBA00022448"/>
    </source>
</evidence>
<comment type="subcellular location">
    <subcellularLocation>
        <location evidence="12">Cell membrane</location>
        <topology evidence="12">Multi-pass membrane protein</topology>
    </subcellularLocation>
    <subcellularLocation>
        <location evidence="1">Membrane</location>
        <topology evidence="1">Multi-pass membrane protein</topology>
    </subcellularLocation>
</comment>
<feature type="transmembrane region" description="Helical" evidence="12">
    <location>
        <begin position="57"/>
        <end position="83"/>
    </location>
</feature>
<reference evidence="14 15" key="1">
    <citation type="journal article" date="2019" name="ISME J.">
        <title>Deianiraea, an extracellular bacterium associated with the ciliate Paramecium, suggests an alternative scenario for the evolution of Rickettsiales.</title>
        <authorList>
            <person name="Castelli M."/>
            <person name="Sabaneyeva E."/>
            <person name="Lanzoni O."/>
            <person name="Lebedeva N."/>
            <person name="Floriano A.M."/>
            <person name="Gaiarsa S."/>
            <person name="Benken K."/>
            <person name="Modeo L."/>
            <person name="Bandi C."/>
            <person name="Potekhin A."/>
            <person name="Sassera D."/>
            <person name="Petroni G."/>
        </authorList>
    </citation>
    <scope>NUCLEOTIDE SEQUENCE [LARGE SCALE GENOMIC DNA]</scope>
    <source>
        <strain evidence="14">CyL4-1</strain>
    </source>
</reference>
<dbReference type="GO" id="GO:0033177">
    <property type="term" value="C:proton-transporting two-sector ATPase complex, proton-transporting domain"/>
    <property type="evidence" value="ECO:0007669"/>
    <property type="project" value="InterPro"/>
</dbReference>
<keyword evidence="5 12" id="KW-0812">Transmembrane</keyword>
<keyword evidence="8 12" id="KW-0406">Ion transport</keyword>
<dbReference type="PANTHER" id="PTHR10031:SF0">
    <property type="entry name" value="ATPASE PROTEIN 9"/>
    <property type="match status" value="1"/>
</dbReference>
<evidence type="ECO:0000256" key="11">
    <source>
        <dbReference type="ARBA" id="ARBA00023310"/>
    </source>
</evidence>
<keyword evidence="15" id="KW-1185">Reference proteome</keyword>
<dbReference type="Pfam" id="PF00137">
    <property type="entry name" value="ATP-synt_C"/>
    <property type="match status" value="1"/>
</dbReference>
<dbReference type="SUPFAM" id="SSF81333">
    <property type="entry name" value="F1F0 ATP synthase subunit C"/>
    <property type="match status" value="1"/>
</dbReference>
<dbReference type="PANTHER" id="PTHR10031">
    <property type="entry name" value="ATP SYNTHASE LIPID-BINDING PROTEIN, MITOCHONDRIAL"/>
    <property type="match status" value="1"/>
</dbReference>
<protein>
    <recommendedName>
        <fullName evidence="12">ATP synthase subunit c</fullName>
    </recommendedName>
    <alternativeName>
        <fullName evidence="12">ATP synthase F(0) sector subunit c</fullName>
    </alternativeName>
    <alternativeName>
        <fullName evidence="12">F-type ATPase subunit c</fullName>
        <shortName evidence="12">F-ATPase subunit c</shortName>
    </alternativeName>
    <alternativeName>
        <fullName evidence="12">Lipid-binding protein</fullName>
    </alternativeName>
</protein>